<accession>A0A9E7U965</accession>
<dbReference type="AlphaFoldDB" id="A0A9E7U965"/>
<dbReference type="SUPFAM" id="SSF49373">
    <property type="entry name" value="Invasin/intimin cell-adhesion fragments"/>
    <property type="match status" value="1"/>
</dbReference>
<sequence length="782" mass="81724">MAPDRFTSVTDSRAAANVIGALVLFAFLIIAVSLYQAQVVPQDNQQVEFSHNLEVQDDMSAVRNAILDAASTGEARSIGVDLGTRYQPRTFFRNPPPPSGRLSATQFDRPVTIVNAQSVGDTETGDYWNGDSRSIETGVLEYEPNYNRYRAAPTTVYESTLVYNSFAEEKTRMLAPQRLVRGTDITLIGLTGEFSTSRNRPVTISPEAASPETRRVTLEAAGGPITITAPTTLGEAAWEDALNDEDHVESVTVADGVLTVTLDESATYDLRMAKVGLEQQAQTTPRYITDVGRSGDRFTVEVRDTYNNPKSGVEVTVSTNGVQQTVKETDSDGRVSYDFSGTGTLSFRIPGGGDEREVVFDVDPVTSPNGDGGPIDVTWTAPNGGDDFTFDAGADDDGQVTLTAQSDPAVEDLDVEYVVNNSSVGTIAPPDSTTNDAGATQTTFEALANGTVSVYALGGGGGDVINITVTNVGEGDLPGGEPVVGNPAQAFDDADDDGALDANERTIATSQLYDFDNTSVNLVIPEAVGELEQRNDPVSIRARSITSEVDFSSTNKAVTLEATAGEVLLDSRIEAKKSSVDISGTRVDVSGASINGQNDGITLTANGDELIASGAQLSASKSTVDVSGKRVDVSGANIDATNRGITLAATDGELVASGALLSASKSTVDISGKRVDVSGANIDATNQGITLSATVSGGGELIASNALLSADKSDIALESVGDIFVDGATLQSRNGRITADLGGAYTLHLSGTVVQNQKGPGAIQYTPDGVTEDPDRPIAEPQ</sequence>
<keyword evidence="2" id="KW-0472">Membrane</keyword>
<dbReference type="GeneID" id="74943021"/>
<evidence type="ECO:0000313" key="3">
    <source>
        <dbReference type="EMBL" id="UWM52742.1"/>
    </source>
</evidence>
<gene>
    <name evidence="3" type="ORF">N0B31_11325</name>
</gene>
<feature type="region of interest" description="Disordered" evidence="1">
    <location>
        <begin position="758"/>
        <end position="782"/>
    </location>
</feature>
<evidence type="ECO:0000313" key="4">
    <source>
        <dbReference type="Proteomes" id="UP001057580"/>
    </source>
</evidence>
<evidence type="ECO:0000256" key="1">
    <source>
        <dbReference type="SAM" id="MobiDB-lite"/>
    </source>
</evidence>
<dbReference type="EMBL" id="CP104003">
    <property type="protein sequence ID" value="UWM52742.1"/>
    <property type="molecule type" value="Genomic_DNA"/>
</dbReference>
<organism evidence="3 4">
    <name type="scientific">Salinirubellus salinus</name>
    <dbReference type="NCBI Taxonomy" id="1364945"/>
    <lineage>
        <taxon>Archaea</taxon>
        <taxon>Methanobacteriati</taxon>
        <taxon>Methanobacteriota</taxon>
        <taxon>Stenosarchaea group</taxon>
        <taxon>Halobacteria</taxon>
        <taxon>Halobacteriales</taxon>
        <taxon>Natronomonadaceae</taxon>
        <taxon>Salinirubellus</taxon>
    </lineage>
</organism>
<dbReference type="Proteomes" id="UP001057580">
    <property type="component" value="Chromosome"/>
</dbReference>
<name>A0A9E7U965_9EURY</name>
<dbReference type="InterPro" id="IPR008964">
    <property type="entry name" value="Invasin/intimin_cell_adhesion"/>
</dbReference>
<dbReference type="Gene3D" id="2.60.40.10">
    <property type="entry name" value="Immunoglobulins"/>
    <property type="match status" value="1"/>
</dbReference>
<feature type="transmembrane region" description="Helical" evidence="2">
    <location>
        <begin position="14"/>
        <end position="35"/>
    </location>
</feature>
<reference evidence="3" key="1">
    <citation type="submission" date="2022-09" db="EMBL/GenBank/DDBJ databases">
        <title>Diverse halophilic archaea isolated from saline environments.</title>
        <authorList>
            <person name="Cui H.-L."/>
        </authorList>
    </citation>
    <scope>NUCLEOTIDE SEQUENCE</scope>
    <source>
        <strain evidence="3">ZS-35-S2</strain>
    </source>
</reference>
<feature type="compositionally biased region" description="Basic and acidic residues" evidence="1">
    <location>
        <begin position="773"/>
        <end position="782"/>
    </location>
</feature>
<keyword evidence="2" id="KW-0812">Transmembrane</keyword>
<dbReference type="RefSeq" id="WP_260591737.1">
    <property type="nucleotide sequence ID" value="NZ_CP104003.1"/>
</dbReference>
<evidence type="ECO:0000256" key="2">
    <source>
        <dbReference type="SAM" id="Phobius"/>
    </source>
</evidence>
<proteinExistence type="predicted"/>
<keyword evidence="2" id="KW-1133">Transmembrane helix</keyword>
<keyword evidence="4" id="KW-1185">Reference proteome</keyword>
<dbReference type="InterPro" id="IPR013783">
    <property type="entry name" value="Ig-like_fold"/>
</dbReference>
<protein>
    <submittedName>
        <fullName evidence="3">Uncharacterized protein</fullName>
    </submittedName>
</protein>
<dbReference type="KEGG" id="ssai:N0B31_11325"/>